<keyword evidence="5 12" id="KW-0732">Signal</keyword>
<proteinExistence type="inferred from homology"/>
<dbReference type="InterPro" id="IPR003599">
    <property type="entry name" value="Ig_sub"/>
</dbReference>
<dbReference type="GO" id="GO:0007166">
    <property type="term" value="P:cell surface receptor signaling pathway"/>
    <property type="evidence" value="ECO:0007669"/>
    <property type="project" value="InterPro"/>
</dbReference>
<keyword evidence="4 11" id="KW-0812">Transmembrane</keyword>
<evidence type="ECO:0000256" key="3">
    <source>
        <dbReference type="ARBA" id="ARBA00022614"/>
    </source>
</evidence>
<dbReference type="Pfam" id="PF13855">
    <property type="entry name" value="LRR_8"/>
    <property type="match status" value="1"/>
</dbReference>
<dbReference type="InterPro" id="IPR000832">
    <property type="entry name" value="GPCR_2_secretin-like"/>
</dbReference>
<dbReference type="Pfam" id="PF00002">
    <property type="entry name" value="7tm_2"/>
    <property type="match status" value="1"/>
</dbReference>
<dbReference type="EMBL" id="JAUCMV010000005">
    <property type="protein sequence ID" value="KAK0397459.1"/>
    <property type="molecule type" value="Genomic_DNA"/>
</dbReference>
<dbReference type="AlphaFoldDB" id="A0AA39LHN8"/>
<dbReference type="InterPro" id="IPR003598">
    <property type="entry name" value="Ig_sub2"/>
</dbReference>
<dbReference type="PROSITE" id="PS51450">
    <property type="entry name" value="LRR"/>
    <property type="match status" value="1"/>
</dbReference>
<evidence type="ECO:0000256" key="7">
    <source>
        <dbReference type="ARBA" id="ARBA00022989"/>
    </source>
</evidence>
<reference evidence="16" key="1">
    <citation type="submission" date="2023-06" db="EMBL/GenBank/DDBJ databases">
        <title>Genomic analysis of the entomopathogenic nematode Steinernema hermaphroditum.</title>
        <authorList>
            <person name="Schwarz E.M."/>
            <person name="Heppert J.K."/>
            <person name="Baniya A."/>
            <person name="Schwartz H.T."/>
            <person name="Tan C.-H."/>
            <person name="Antoshechkin I."/>
            <person name="Sternberg P.W."/>
            <person name="Goodrich-Blair H."/>
            <person name="Dillman A.R."/>
        </authorList>
    </citation>
    <scope>NUCLEOTIDE SEQUENCE</scope>
    <source>
        <strain evidence="16">PS9179</strain>
        <tissue evidence="16">Whole animal</tissue>
    </source>
</reference>
<feature type="chain" id="PRO_5041464048" description="Ig-like domain-containing protein" evidence="12">
    <location>
        <begin position="17"/>
        <end position="1184"/>
    </location>
</feature>
<dbReference type="CDD" id="cd00096">
    <property type="entry name" value="Ig"/>
    <property type="match status" value="1"/>
</dbReference>
<keyword evidence="7 11" id="KW-1133">Transmembrane helix</keyword>
<evidence type="ECO:0000256" key="5">
    <source>
        <dbReference type="ARBA" id="ARBA00022729"/>
    </source>
</evidence>
<evidence type="ECO:0000313" key="17">
    <source>
        <dbReference type="Proteomes" id="UP001175271"/>
    </source>
</evidence>
<feature type="transmembrane region" description="Helical" evidence="11">
    <location>
        <begin position="838"/>
        <end position="858"/>
    </location>
</feature>
<dbReference type="InterPro" id="IPR032675">
    <property type="entry name" value="LRR_dom_sf"/>
</dbReference>
<feature type="domain" description="G-protein coupled receptors family 2 profile 2" evidence="14">
    <location>
        <begin position="717"/>
        <end position="901"/>
    </location>
</feature>
<evidence type="ECO:0000256" key="4">
    <source>
        <dbReference type="ARBA" id="ARBA00022692"/>
    </source>
</evidence>
<dbReference type="GO" id="GO:0005886">
    <property type="term" value="C:plasma membrane"/>
    <property type="evidence" value="ECO:0007669"/>
    <property type="project" value="TreeGrafter"/>
</dbReference>
<name>A0AA39LHN8_9BILA</name>
<dbReference type="InterPro" id="IPR007110">
    <property type="entry name" value="Ig-like_dom"/>
</dbReference>
<feature type="transmembrane region" description="Helical" evidence="11">
    <location>
        <begin position="719"/>
        <end position="742"/>
    </location>
</feature>
<protein>
    <recommendedName>
        <fullName evidence="18">Ig-like domain-containing protein</fullName>
    </recommendedName>
</protein>
<keyword evidence="10" id="KW-0675">Receptor</keyword>
<dbReference type="PROSITE" id="PS50227">
    <property type="entry name" value="G_PROTEIN_RECEP_F2_3"/>
    <property type="match status" value="1"/>
</dbReference>
<evidence type="ECO:0000256" key="8">
    <source>
        <dbReference type="ARBA" id="ARBA00023136"/>
    </source>
</evidence>
<dbReference type="InterPro" id="IPR013783">
    <property type="entry name" value="Ig-like_fold"/>
</dbReference>
<gene>
    <name evidence="16" type="ORF">QR680_002139</name>
</gene>
<keyword evidence="8 11" id="KW-0472">Membrane</keyword>
<feature type="transmembrane region" description="Helical" evidence="11">
    <location>
        <begin position="878"/>
        <end position="905"/>
    </location>
</feature>
<feature type="signal peptide" evidence="12">
    <location>
        <begin position="1"/>
        <end position="16"/>
    </location>
</feature>
<dbReference type="InterPro" id="IPR051963">
    <property type="entry name" value="Adhesion_GPCR_A"/>
</dbReference>
<evidence type="ECO:0000259" key="14">
    <source>
        <dbReference type="PROSITE" id="PS50261"/>
    </source>
</evidence>
<evidence type="ECO:0000256" key="6">
    <source>
        <dbReference type="ARBA" id="ARBA00022737"/>
    </source>
</evidence>
<evidence type="ECO:0000259" key="15">
    <source>
        <dbReference type="PROSITE" id="PS50835"/>
    </source>
</evidence>
<comment type="similarity">
    <text evidence="2">Belongs to the G-protein coupled receptor 2 family. Adhesion G-protein coupled receptor (ADGR) subfamily.</text>
</comment>
<dbReference type="InterPro" id="IPR001611">
    <property type="entry name" value="Leu-rich_rpt"/>
</dbReference>
<dbReference type="GO" id="GO:0004930">
    <property type="term" value="F:G protein-coupled receptor activity"/>
    <property type="evidence" value="ECO:0007669"/>
    <property type="project" value="InterPro"/>
</dbReference>
<dbReference type="SUPFAM" id="SSF48726">
    <property type="entry name" value="Immunoglobulin"/>
    <property type="match status" value="1"/>
</dbReference>
<accession>A0AA39LHN8</accession>
<evidence type="ECO:0000256" key="1">
    <source>
        <dbReference type="ARBA" id="ARBA00004141"/>
    </source>
</evidence>
<dbReference type="PROSITE" id="PS50835">
    <property type="entry name" value="IG_LIKE"/>
    <property type="match status" value="1"/>
</dbReference>
<dbReference type="SMART" id="SM00409">
    <property type="entry name" value="IG"/>
    <property type="match status" value="1"/>
</dbReference>
<evidence type="ECO:0000256" key="12">
    <source>
        <dbReference type="SAM" id="SignalP"/>
    </source>
</evidence>
<evidence type="ECO:0000256" key="2">
    <source>
        <dbReference type="ARBA" id="ARBA00007343"/>
    </source>
</evidence>
<sequence length="1184" mass="132629">MSFLFLLLVLVPCFNAWTQHHSCSSHFDVDGLEILNCSYAKFQKIASHAVYAAPRNVWMPSLFTAQIKELHLRGNELKALNSSSFLTLRYPETLEKLDLSNNKIVSISSNAFQGLRNLKHLDLSGNLLYTLNRTTFTGLANLETLILDDNFFSVFPEKTFSALQQLRTVSIRSNQFTCDCQLTDFFKSLQRERRPSVQISNETKCVFPITLRGIPVSQINGKIVRRSCGKGDFNPDVFTIEPSAARSLIVYPGDERRLTCKISNIPNTTLEWLRNGAPIKESPHHSRLQIQTKVESKLKKITLTIKAVSWDDSGDWTCYAEHKESSLRMTVRLMPIAANTEKCVQEWTADEKGEIVWAEARHLKTVASPCPGGPEGAHAKRQCSQGRWSAVENSECAYASAMTKKLYEIYSNGNKKTFVQDFLNTTVTYATVSLSAYDTRLASWLIGNATDTGGVLLTTAVAEVLRSPHAATEVDGHTLRNILQNALINEVPLQTEQMAVCQHMFLPQSMDQLSISPNQDHTSALGFLAARVGKRYVCVRQNSVDLLSANGMTSMRVPSHTIETLPPVTVIRSYWFANQRLFQPSNAELGQWVAHGEVQGVALKKVNLKLYRVDQPKNIQSSVQLVHPTPLQPAIYFSFPIKYSADNIRFGTWSEKNGWIPVDETLCYSSIVGPRSVLISCSSRFVTKLSENITYVSILENASIYQMIKSHKAAIHLPWWTYISSGFLASSVLIVILINIGYIRRSISGSRKMLHSMLNVCLTIFALSVTFTIGIDKVYNQHVCRVTSVSLHYFILTVVFWILIAIRQVHRNVTSAKALLRSSVDDNRKRETSHEALAGFYFFAYGVPLIVVSFSVAVHTEAYNGTVQYCFPSSSRHFVILEAGLIAPYAFVSTLCLALIVLTWYESRKKHSKSPSPMPLPARRTHQNSVVTTKGDESSVPLVTPVNYEDSVSAATPNLDFHSSASFQLLCLMSLLCLYTICVATACLFITQQFSSISPILPLWTSALHSVCAVLLALSLFMMHIVKRFRMLWSKLARLDGFTSHPHSSIYSKPFPCTREKSTDLYSTQRGETVVREYDEYYGSHVLGSMNSDGSRSQVALSPAAMASMHNTARKFYKRQRQMATLNNSYATGDAQEGIVIPEETRSYESALDTANSQEEMKEYYKVEVDHSGRRIALLDSSEN</sequence>
<evidence type="ECO:0000256" key="9">
    <source>
        <dbReference type="ARBA" id="ARBA00023157"/>
    </source>
</evidence>
<dbReference type="Gene3D" id="3.80.10.10">
    <property type="entry name" value="Ribonuclease Inhibitor"/>
    <property type="match status" value="1"/>
</dbReference>
<dbReference type="Gene3D" id="1.20.1070.10">
    <property type="entry name" value="Rhodopsin 7-helix transmembrane proteins"/>
    <property type="match status" value="1"/>
</dbReference>
<dbReference type="Pfam" id="PF13927">
    <property type="entry name" value="Ig_3"/>
    <property type="match status" value="1"/>
</dbReference>
<dbReference type="InterPro" id="IPR003591">
    <property type="entry name" value="Leu-rich_rpt_typical-subtyp"/>
</dbReference>
<dbReference type="Gene3D" id="2.60.40.10">
    <property type="entry name" value="Immunoglobulins"/>
    <property type="match status" value="1"/>
</dbReference>
<dbReference type="SMART" id="SM00408">
    <property type="entry name" value="IGc2"/>
    <property type="match status" value="1"/>
</dbReference>
<dbReference type="PANTHER" id="PTHR45930:SF4">
    <property type="entry name" value="ADHESION G PROTEIN-COUPLED RECEPTOR A3"/>
    <property type="match status" value="1"/>
</dbReference>
<dbReference type="SMART" id="SM00369">
    <property type="entry name" value="LRR_TYP"/>
    <property type="match status" value="3"/>
</dbReference>
<dbReference type="InterPro" id="IPR001879">
    <property type="entry name" value="GPCR_2_extracellular_dom"/>
</dbReference>
<evidence type="ECO:0000259" key="13">
    <source>
        <dbReference type="PROSITE" id="PS50227"/>
    </source>
</evidence>
<feature type="transmembrane region" description="Helical" evidence="11">
    <location>
        <begin position="754"/>
        <end position="775"/>
    </location>
</feature>
<feature type="domain" description="Ig-like" evidence="15">
    <location>
        <begin position="235"/>
        <end position="330"/>
    </location>
</feature>
<keyword evidence="3" id="KW-0433">Leucine-rich repeat</keyword>
<keyword evidence="17" id="KW-1185">Reference proteome</keyword>
<organism evidence="16 17">
    <name type="scientific">Steinernema hermaphroditum</name>
    <dbReference type="NCBI Taxonomy" id="289476"/>
    <lineage>
        <taxon>Eukaryota</taxon>
        <taxon>Metazoa</taxon>
        <taxon>Ecdysozoa</taxon>
        <taxon>Nematoda</taxon>
        <taxon>Chromadorea</taxon>
        <taxon>Rhabditida</taxon>
        <taxon>Tylenchina</taxon>
        <taxon>Panagrolaimomorpha</taxon>
        <taxon>Strongyloidoidea</taxon>
        <taxon>Steinernematidae</taxon>
        <taxon>Steinernema</taxon>
    </lineage>
</organism>
<feature type="transmembrane region" description="Helical" evidence="11">
    <location>
        <begin position="787"/>
        <end position="806"/>
    </location>
</feature>
<dbReference type="InterPro" id="IPR017981">
    <property type="entry name" value="GPCR_2-like_7TM"/>
</dbReference>
<keyword evidence="9" id="KW-1015">Disulfide bond</keyword>
<feature type="transmembrane region" description="Helical" evidence="11">
    <location>
        <begin position="969"/>
        <end position="991"/>
    </location>
</feature>
<comment type="subcellular location">
    <subcellularLocation>
        <location evidence="1">Membrane</location>
        <topology evidence="1">Multi-pass membrane protein</topology>
    </subcellularLocation>
</comment>
<dbReference type="PANTHER" id="PTHR45930">
    <property type="entry name" value="G-PROTEIN COUPLED RECEPTOR 124-LIKE PROTEIN"/>
    <property type="match status" value="1"/>
</dbReference>
<feature type="transmembrane region" description="Helical" evidence="11">
    <location>
        <begin position="1003"/>
        <end position="1026"/>
    </location>
</feature>
<dbReference type="SUPFAM" id="SSF52058">
    <property type="entry name" value="L domain-like"/>
    <property type="match status" value="1"/>
</dbReference>
<evidence type="ECO:0000256" key="11">
    <source>
        <dbReference type="SAM" id="Phobius"/>
    </source>
</evidence>
<evidence type="ECO:0000256" key="10">
    <source>
        <dbReference type="ARBA" id="ARBA00023170"/>
    </source>
</evidence>
<dbReference type="PROSITE" id="PS50261">
    <property type="entry name" value="G_PROTEIN_RECEP_F2_4"/>
    <property type="match status" value="1"/>
</dbReference>
<evidence type="ECO:0000313" key="16">
    <source>
        <dbReference type="EMBL" id="KAK0397459.1"/>
    </source>
</evidence>
<evidence type="ECO:0008006" key="18">
    <source>
        <dbReference type="Google" id="ProtNLM"/>
    </source>
</evidence>
<comment type="caution">
    <text evidence="16">The sequence shown here is derived from an EMBL/GenBank/DDBJ whole genome shotgun (WGS) entry which is preliminary data.</text>
</comment>
<dbReference type="InterPro" id="IPR036179">
    <property type="entry name" value="Ig-like_dom_sf"/>
</dbReference>
<dbReference type="Proteomes" id="UP001175271">
    <property type="component" value="Unassembled WGS sequence"/>
</dbReference>
<feature type="domain" description="G-protein coupled receptors family 2 profile 1" evidence="13">
    <location>
        <begin position="317"/>
        <end position="400"/>
    </location>
</feature>
<keyword evidence="6" id="KW-0677">Repeat</keyword>